<dbReference type="PANTHER" id="PTHR35008:SF4">
    <property type="entry name" value="BLL4482 PROTEIN"/>
    <property type="match status" value="1"/>
</dbReference>
<dbReference type="PROSITE" id="PS51257">
    <property type="entry name" value="PROKAR_LIPOPROTEIN"/>
    <property type="match status" value="1"/>
</dbReference>
<evidence type="ECO:0000256" key="4">
    <source>
        <dbReference type="PROSITE-ProRule" id="PRU00433"/>
    </source>
</evidence>
<protein>
    <submittedName>
        <fullName evidence="7">C-type cytochrome</fullName>
    </submittedName>
</protein>
<comment type="caution">
    <text evidence="7">The sequence shown here is derived from an EMBL/GenBank/DDBJ whole genome shotgun (WGS) entry which is preliminary data.</text>
</comment>
<keyword evidence="3 4" id="KW-0408">Iron</keyword>
<dbReference type="PANTHER" id="PTHR35008">
    <property type="entry name" value="BLL4482 PROTEIN-RELATED"/>
    <property type="match status" value="1"/>
</dbReference>
<keyword evidence="1 4" id="KW-0349">Heme</keyword>
<dbReference type="SUPFAM" id="SSF46626">
    <property type="entry name" value="Cytochrome c"/>
    <property type="match status" value="2"/>
</dbReference>
<evidence type="ECO:0000313" key="7">
    <source>
        <dbReference type="EMBL" id="TXL67500.1"/>
    </source>
</evidence>
<evidence type="ECO:0000256" key="5">
    <source>
        <dbReference type="SAM" id="SignalP"/>
    </source>
</evidence>
<evidence type="ECO:0000313" key="8">
    <source>
        <dbReference type="Proteomes" id="UP000321574"/>
    </source>
</evidence>
<dbReference type="OrthoDB" id="9779283at2"/>
<dbReference type="GO" id="GO:0020037">
    <property type="term" value="F:heme binding"/>
    <property type="evidence" value="ECO:0007669"/>
    <property type="project" value="InterPro"/>
</dbReference>
<sequence length="292" mass="32331">MLKNKGLWINLLILIILFTACSKDTTKEVDKVTGPPSVADLDKDDPMTPYIEHGEKAFNETNTVLPDDVGNELSCMSCHADGGLAKNASLVGITTQYPKYQEREGAVVTLEERINQCMVRSLNGNKLEYDGEDMRSIIAYLTYISQDIPVYKDIYSDKEESSLEFSESSIDHGEKLYAEKNCLSCHAADGSGTGANSGPALWGEGSFNDGASMNRLFIMTDYIQKNMPKDDAGSLTDQEAIDLAAFLLSKERPEWKGHDSDWPHGGKPTDIITKDKRKKIRKGTFDWGQIGN</sequence>
<reference evidence="7 8" key="1">
    <citation type="submission" date="2019-06" db="EMBL/GenBank/DDBJ databases">
        <title>Cerasibacillus sp. nov., isolated from maize field.</title>
        <authorList>
            <person name="Lin S.-Y."/>
            <person name="Tsai C.-F."/>
            <person name="Young C.-C."/>
        </authorList>
    </citation>
    <scope>NUCLEOTIDE SEQUENCE [LARGE SCALE GENOMIC DNA]</scope>
    <source>
        <strain evidence="7 8">CC-CFT480</strain>
    </source>
</reference>
<name>A0A5C8P1L9_9BACI</name>
<dbReference type="Proteomes" id="UP000321574">
    <property type="component" value="Unassembled WGS sequence"/>
</dbReference>
<evidence type="ECO:0000256" key="3">
    <source>
        <dbReference type="ARBA" id="ARBA00023004"/>
    </source>
</evidence>
<organism evidence="7 8">
    <name type="scientific">Cerasibacillus terrae</name>
    <dbReference type="NCBI Taxonomy" id="2498845"/>
    <lineage>
        <taxon>Bacteria</taxon>
        <taxon>Bacillati</taxon>
        <taxon>Bacillota</taxon>
        <taxon>Bacilli</taxon>
        <taxon>Bacillales</taxon>
        <taxon>Bacillaceae</taxon>
        <taxon>Cerasibacillus</taxon>
    </lineage>
</organism>
<dbReference type="InterPro" id="IPR051459">
    <property type="entry name" value="Cytochrome_c-type_DH"/>
</dbReference>
<dbReference type="InterPro" id="IPR009056">
    <property type="entry name" value="Cyt_c-like_dom"/>
</dbReference>
<feature type="domain" description="Cytochrome c" evidence="6">
    <location>
        <begin position="168"/>
        <end position="251"/>
    </location>
</feature>
<feature type="signal peptide" evidence="5">
    <location>
        <begin position="1"/>
        <end position="22"/>
    </location>
</feature>
<keyword evidence="5" id="KW-0732">Signal</keyword>
<feature type="domain" description="Cytochrome c" evidence="6">
    <location>
        <begin position="49"/>
        <end position="145"/>
    </location>
</feature>
<dbReference type="Pfam" id="PF00034">
    <property type="entry name" value="Cytochrom_C"/>
    <property type="match status" value="1"/>
</dbReference>
<keyword evidence="2 4" id="KW-0479">Metal-binding</keyword>
<dbReference type="GO" id="GO:0046872">
    <property type="term" value="F:metal ion binding"/>
    <property type="evidence" value="ECO:0007669"/>
    <property type="project" value="UniProtKB-KW"/>
</dbReference>
<dbReference type="PROSITE" id="PS51007">
    <property type="entry name" value="CYTC"/>
    <property type="match status" value="2"/>
</dbReference>
<gene>
    <name evidence="7" type="ORF">FHP05_00335</name>
</gene>
<dbReference type="EMBL" id="VDUW01000001">
    <property type="protein sequence ID" value="TXL67500.1"/>
    <property type="molecule type" value="Genomic_DNA"/>
</dbReference>
<dbReference type="AlphaFoldDB" id="A0A5C8P1L9"/>
<dbReference type="InterPro" id="IPR036909">
    <property type="entry name" value="Cyt_c-like_dom_sf"/>
</dbReference>
<keyword evidence="8" id="KW-1185">Reference proteome</keyword>
<accession>A0A5C8P1L9</accession>
<evidence type="ECO:0000256" key="2">
    <source>
        <dbReference type="ARBA" id="ARBA00022723"/>
    </source>
</evidence>
<dbReference type="GO" id="GO:0009055">
    <property type="term" value="F:electron transfer activity"/>
    <property type="evidence" value="ECO:0007669"/>
    <property type="project" value="InterPro"/>
</dbReference>
<dbReference type="Pfam" id="PF21342">
    <property type="entry name" value="SoxA-TsdA_cyt-c"/>
    <property type="match status" value="1"/>
</dbReference>
<evidence type="ECO:0000256" key="1">
    <source>
        <dbReference type="ARBA" id="ARBA00022617"/>
    </source>
</evidence>
<feature type="chain" id="PRO_5039730933" evidence="5">
    <location>
        <begin position="23"/>
        <end position="292"/>
    </location>
</feature>
<evidence type="ECO:0000259" key="6">
    <source>
        <dbReference type="PROSITE" id="PS51007"/>
    </source>
</evidence>
<proteinExistence type="predicted"/>
<dbReference type="RefSeq" id="WP_147664980.1">
    <property type="nucleotide sequence ID" value="NZ_VDUW01000001.1"/>
</dbReference>
<dbReference type="Gene3D" id="1.10.760.10">
    <property type="entry name" value="Cytochrome c-like domain"/>
    <property type="match status" value="2"/>
</dbReference>